<dbReference type="InterPro" id="IPR036286">
    <property type="entry name" value="LexA/Signal_pep-like_sf"/>
</dbReference>
<dbReference type="EMBL" id="WIWP01000009">
    <property type="protein sequence ID" value="MQT25774.1"/>
    <property type="molecule type" value="Genomic_DNA"/>
</dbReference>
<protein>
    <recommendedName>
        <fullName evidence="4">Peptidase S24/S26A/S26B/S26C domain-containing protein</fullName>
    </recommendedName>
</protein>
<dbReference type="InterPro" id="IPR039418">
    <property type="entry name" value="LexA-like"/>
</dbReference>
<proteinExistence type="predicted"/>
<evidence type="ECO:0000313" key="9">
    <source>
        <dbReference type="Proteomes" id="UP000437970"/>
    </source>
</evidence>
<feature type="domain" description="Peptidase S24/S26A/S26B/S26C" evidence="4">
    <location>
        <begin position="51"/>
        <end position="164"/>
    </location>
</feature>
<dbReference type="EMBL" id="WIVT01000011">
    <property type="protein sequence ID" value="MQU17025.1"/>
    <property type="molecule type" value="Genomic_DNA"/>
</dbReference>
<keyword evidence="11" id="KW-1185">Reference proteome</keyword>
<name>A0A6A7Z0J1_9PSED</name>
<dbReference type="SUPFAM" id="SSF51306">
    <property type="entry name" value="LexA/Signal peptidase"/>
    <property type="match status" value="1"/>
</dbReference>
<evidence type="ECO:0000256" key="3">
    <source>
        <dbReference type="ARBA" id="ARBA00023163"/>
    </source>
</evidence>
<evidence type="ECO:0000256" key="2">
    <source>
        <dbReference type="ARBA" id="ARBA00023125"/>
    </source>
</evidence>
<organism evidence="6">
    <name type="scientific">Pseudomonas helleri</name>
    <dbReference type="NCBI Taxonomy" id="1608996"/>
    <lineage>
        <taxon>Bacteria</taxon>
        <taxon>Pseudomonadati</taxon>
        <taxon>Pseudomonadota</taxon>
        <taxon>Gammaproteobacteria</taxon>
        <taxon>Pseudomonadales</taxon>
        <taxon>Pseudomonadaceae</taxon>
        <taxon>Pseudomonas</taxon>
    </lineage>
</organism>
<dbReference type="Pfam" id="PF00717">
    <property type="entry name" value="Peptidase_S24"/>
    <property type="match status" value="1"/>
</dbReference>
<gene>
    <name evidence="7" type="ORF">GHN41_11310</name>
    <name evidence="6" type="ORF">GHN86_13835</name>
    <name evidence="5" type="ORF">GHN94_08010</name>
    <name evidence="8" type="ORF">GHO29_10735</name>
</gene>
<dbReference type="GO" id="GO:0003677">
    <property type="term" value="F:DNA binding"/>
    <property type="evidence" value="ECO:0007669"/>
    <property type="project" value="UniProtKB-KW"/>
</dbReference>
<keyword evidence="3" id="KW-0804">Transcription</keyword>
<reference evidence="9 10" key="1">
    <citation type="submission" date="2019-10" db="EMBL/GenBank/DDBJ databases">
        <title>Evaluation of single-gene subtyping targets for Pseudomonas.</title>
        <authorList>
            <person name="Reichler S.J."/>
            <person name="Orsi R.H."/>
            <person name="Wiedmann M."/>
            <person name="Martin N.H."/>
            <person name="Murphy S.I."/>
        </authorList>
    </citation>
    <scope>NUCLEOTIDE SEQUENCE</scope>
    <source>
        <strain evidence="5 11">FSL R10-0802</strain>
        <strain evidence="7 10">FSL R10-1594</strain>
        <strain evidence="8 9">FSL R10-1984</strain>
        <strain evidence="6">FSL R10-2339</strain>
    </source>
</reference>
<dbReference type="RefSeq" id="WP_153378871.1">
    <property type="nucleotide sequence ID" value="NZ_JBITTT010000001.1"/>
</dbReference>
<dbReference type="InterPro" id="IPR015927">
    <property type="entry name" value="Peptidase_S24_S26A/B/C"/>
</dbReference>
<evidence type="ECO:0000259" key="4">
    <source>
        <dbReference type="Pfam" id="PF00717"/>
    </source>
</evidence>
<dbReference type="AlphaFoldDB" id="A0A6A7Z0J1"/>
<dbReference type="Proteomes" id="UP000437970">
    <property type="component" value="Unassembled WGS sequence"/>
</dbReference>
<dbReference type="Gene3D" id="2.10.109.10">
    <property type="entry name" value="Umud Fragment, subunit A"/>
    <property type="match status" value="1"/>
</dbReference>
<evidence type="ECO:0000313" key="10">
    <source>
        <dbReference type="Proteomes" id="UP000443000"/>
    </source>
</evidence>
<dbReference type="OrthoDB" id="8613261at2"/>
<evidence type="ECO:0000313" key="8">
    <source>
        <dbReference type="EMBL" id="MQU26962.1"/>
    </source>
</evidence>
<sequence>MRTSTPYLSFGHSFGLHPVEVIDDDRPLGEDEVGLESLSEVERRDGRGTEVKSGGNGYRFPFSKQILALKNIKPEDARVLVVEGNSMDPVLRHGCIAVLHILPAPIEEGQIYALDNDGQIVVRLLFKLANHGLRLRCYNTNDYPDERLSAAYIKDHIKVLGKVFWYGGLI</sequence>
<accession>A0A6A7Z0J1</accession>
<dbReference type="PANTHER" id="PTHR40661:SF2">
    <property type="entry name" value="HTH-TYPE TRANSCRIPTIONAL REGULATOR PRTR"/>
    <property type="match status" value="1"/>
</dbReference>
<dbReference type="Proteomes" id="UP000713985">
    <property type="component" value="Unassembled WGS sequence"/>
</dbReference>
<dbReference type="EMBL" id="WIWC01000021">
    <property type="protein sequence ID" value="MQT81136.1"/>
    <property type="molecule type" value="Genomic_DNA"/>
</dbReference>
<keyword evidence="2" id="KW-0238">DNA-binding</keyword>
<dbReference type="Proteomes" id="UP000443000">
    <property type="component" value="Unassembled WGS sequence"/>
</dbReference>
<dbReference type="CDD" id="cd06529">
    <property type="entry name" value="S24_LexA-like"/>
    <property type="match status" value="1"/>
</dbReference>
<comment type="caution">
    <text evidence="6">The sequence shown here is derived from an EMBL/GenBank/DDBJ whole genome shotgun (WGS) entry which is preliminary data.</text>
</comment>
<dbReference type="EMBL" id="WIVW01000010">
    <property type="protein sequence ID" value="MQU26962.1"/>
    <property type="molecule type" value="Genomic_DNA"/>
</dbReference>
<dbReference type="PANTHER" id="PTHR40661">
    <property type="match status" value="1"/>
</dbReference>
<evidence type="ECO:0000313" key="5">
    <source>
        <dbReference type="EMBL" id="MQT25774.1"/>
    </source>
</evidence>
<keyword evidence="1" id="KW-0805">Transcription regulation</keyword>
<evidence type="ECO:0000313" key="11">
    <source>
        <dbReference type="Proteomes" id="UP000713985"/>
    </source>
</evidence>
<evidence type="ECO:0000313" key="7">
    <source>
        <dbReference type="EMBL" id="MQU17025.1"/>
    </source>
</evidence>
<evidence type="ECO:0000313" key="6">
    <source>
        <dbReference type="EMBL" id="MQT81136.1"/>
    </source>
</evidence>
<evidence type="ECO:0000256" key="1">
    <source>
        <dbReference type="ARBA" id="ARBA00023015"/>
    </source>
</evidence>